<protein>
    <submittedName>
        <fullName evidence="4">Ribonuclease</fullName>
    </submittedName>
</protein>
<proteinExistence type="predicted"/>
<evidence type="ECO:0000256" key="2">
    <source>
        <dbReference type="ARBA" id="ARBA00022801"/>
    </source>
</evidence>
<evidence type="ECO:0000256" key="1">
    <source>
        <dbReference type="ARBA" id="ARBA00022722"/>
    </source>
</evidence>
<keyword evidence="5" id="KW-1185">Reference proteome</keyword>
<dbReference type="SUPFAM" id="SSF53933">
    <property type="entry name" value="Microbial ribonucleases"/>
    <property type="match status" value="1"/>
</dbReference>
<dbReference type="AlphaFoldDB" id="A0A502CBQ0"/>
<dbReference type="Pfam" id="PF00545">
    <property type="entry name" value="Ribonuclease"/>
    <property type="match status" value="1"/>
</dbReference>
<keyword evidence="2" id="KW-0378">Hydrolase</keyword>
<name>A0A502CBQ0_9GAMM</name>
<evidence type="ECO:0000313" key="5">
    <source>
        <dbReference type="Proteomes" id="UP000319486"/>
    </source>
</evidence>
<keyword evidence="3" id="KW-0732">Signal</keyword>
<dbReference type="Proteomes" id="UP000319486">
    <property type="component" value="Unassembled WGS sequence"/>
</dbReference>
<organism evidence="4 5">
    <name type="scientific">Rhodanobacter glycinis</name>
    <dbReference type="NCBI Taxonomy" id="582702"/>
    <lineage>
        <taxon>Bacteria</taxon>
        <taxon>Pseudomonadati</taxon>
        <taxon>Pseudomonadota</taxon>
        <taxon>Gammaproteobacteria</taxon>
        <taxon>Lysobacterales</taxon>
        <taxon>Rhodanobacteraceae</taxon>
        <taxon>Rhodanobacter</taxon>
    </lineage>
</organism>
<sequence length="137" mass="15139">MRRLNHVILLAAAVFAVVLWQRHTSGPAGTVNPATTAPTSQGTSAVVPDFLPAQAHATLDAVARGGPFEHSQDGVVFGNYEGLLPKQPRGYYHEYTVETPGARTRGTRRIITGGTPPVAWYYTDDHYRSFRRFEMNR</sequence>
<dbReference type="InterPro" id="IPR000026">
    <property type="entry name" value="N1-like"/>
</dbReference>
<evidence type="ECO:0000313" key="4">
    <source>
        <dbReference type="EMBL" id="TPG10120.1"/>
    </source>
</evidence>
<feature type="signal peptide" evidence="3">
    <location>
        <begin position="1"/>
        <end position="16"/>
    </location>
</feature>
<keyword evidence="1" id="KW-0540">Nuclease</keyword>
<comment type="caution">
    <text evidence="4">The sequence shown here is derived from an EMBL/GenBank/DDBJ whole genome shotgun (WGS) entry which is preliminary data.</text>
</comment>
<dbReference type="GO" id="GO:0004521">
    <property type="term" value="F:RNA endonuclease activity"/>
    <property type="evidence" value="ECO:0007669"/>
    <property type="project" value="InterPro"/>
</dbReference>
<accession>A0A502CBQ0</accession>
<dbReference type="GO" id="GO:0003723">
    <property type="term" value="F:RNA binding"/>
    <property type="evidence" value="ECO:0007669"/>
    <property type="project" value="InterPro"/>
</dbReference>
<dbReference type="InterPro" id="IPR016191">
    <property type="entry name" value="Ribonuclease/ribotoxin"/>
</dbReference>
<reference evidence="4 5" key="1">
    <citation type="journal article" date="2019" name="Environ. Microbiol.">
        <title>Species interactions and distinct microbial communities in high Arctic permafrost affected cryosols are associated with the CH4 and CO2 gas fluxes.</title>
        <authorList>
            <person name="Altshuler I."/>
            <person name="Hamel J."/>
            <person name="Turney S."/>
            <person name="Magnuson E."/>
            <person name="Levesque R."/>
            <person name="Greer C."/>
            <person name="Whyte L.G."/>
        </authorList>
    </citation>
    <scope>NUCLEOTIDE SEQUENCE [LARGE SCALE GENOMIC DNA]</scope>
    <source>
        <strain evidence="4 5">S13Y</strain>
    </source>
</reference>
<evidence type="ECO:0000256" key="3">
    <source>
        <dbReference type="SAM" id="SignalP"/>
    </source>
</evidence>
<dbReference type="Gene3D" id="3.10.450.30">
    <property type="entry name" value="Microbial ribonucleases"/>
    <property type="match status" value="1"/>
</dbReference>
<dbReference type="GO" id="GO:0016787">
    <property type="term" value="F:hydrolase activity"/>
    <property type="evidence" value="ECO:0007669"/>
    <property type="project" value="UniProtKB-KW"/>
</dbReference>
<feature type="chain" id="PRO_5021222665" evidence="3">
    <location>
        <begin position="17"/>
        <end position="137"/>
    </location>
</feature>
<gene>
    <name evidence="4" type="ORF">EAH88_07065</name>
</gene>
<dbReference type="RefSeq" id="WP_140650706.1">
    <property type="nucleotide sequence ID" value="NZ_RCZO01000003.1"/>
</dbReference>
<dbReference type="EMBL" id="RCZO01000003">
    <property type="protein sequence ID" value="TPG10120.1"/>
    <property type="molecule type" value="Genomic_DNA"/>
</dbReference>